<accession>A0A9W9Z0P6</accession>
<dbReference type="Gene3D" id="1.25.40.20">
    <property type="entry name" value="Ankyrin repeat-containing domain"/>
    <property type="match status" value="1"/>
</dbReference>
<comment type="similarity">
    <text evidence="3">Belongs to the NRARP family.</text>
</comment>
<comment type="caution">
    <text evidence="5">The sequence shown here is derived from an EMBL/GenBank/DDBJ whole genome shotgun (WGS) entry which is preliminary data.</text>
</comment>
<dbReference type="SMART" id="SM00248">
    <property type="entry name" value="ANK"/>
    <property type="match status" value="3"/>
</dbReference>
<dbReference type="GO" id="GO:0005737">
    <property type="term" value="C:cytoplasm"/>
    <property type="evidence" value="ECO:0007669"/>
    <property type="project" value="TreeGrafter"/>
</dbReference>
<evidence type="ECO:0000313" key="6">
    <source>
        <dbReference type="Proteomes" id="UP001163046"/>
    </source>
</evidence>
<dbReference type="OrthoDB" id="19014at2759"/>
<evidence type="ECO:0000256" key="1">
    <source>
        <dbReference type="ARBA" id="ARBA00022473"/>
    </source>
</evidence>
<keyword evidence="2" id="KW-0677">Repeat</keyword>
<dbReference type="PROSITE" id="PS50088">
    <property type="entry name" value="ANK_REPEAT"/>
    <property type="match status" value="2"/>
</dbReference>
<dbReference type="SUPFAM" id="SSF48403">
    <property type="entry name" value="Ankyrin repeat"/>
    <property type="match status" value="1"/>
</dbReference>
<dbReference type="GO" id="GO:0004857">
    <property type="term" value="F:enzyme inhibitor activity"/>
    <property type="evidence" value="ECO:0007669"/>
    <property type="project" value="TreeGrafter"/>
</dbReference>
<sequence>MARNENDSLFSRLMLRSKRAFGRENETGNAHLANTNEDFIIRRARSGSGSMVFSSIKVKKDSKFSNARGYPINLPSTEPIQSGLETLQSCSKDEEIKQEKRLRHRAVSFSSRPLLHSAISRDDVVELTSLIDSENLDLNDPDEVGMTLLHRAAIDGSYRCINFLLSRGADMDVADFEGWTPLHDSVFHGHTRCAVILLISGANVEAETKDFLKPIEMAEDEEMILVVGRAMALNHIGQNPNYDKETLV</sequence>
<keyword evidence="6" id="KW-1185">Reference proteome</keyword>
<dbReference type="PANTHER" id="PTHR24179">
    <property type="entry name" value="PROTEIN PHOSPHATASE 1 REGULATORY SUBUNIT 12"/>
    <property type="match status" value="1"/>
</dbReference>
<gene>
    <name evidence="5" type="ORF">OS493_014291</name>
</gene>
<dbReference type="PROSITE" id="PS50297">
    <property type="entry name" value="ANK_REP_REGION"/>
    <property type="match status" value="2"/>
</dbReference>
<feature type="repeat" description="ANK" evidence="4">
    <location>
        <begin position="144"/>
        <end position="176"/>
    </location>
</feature>
<evidence type="ECO:0000256" key="3">
    <source>
        <dbReference type="ARBA" id="ARBA00038386"/>
    </source>
</evidence>
<dbReference type="Pfam" id="PF12796">
    <property type="entry name" value="Ank_2"/>
    <property type="match status" value="1"/>
</dbReference>
<dbReference type="InterPro" id="IPR036770">
    <property type="entry name" value="Ankyrin_rpt-contain_sf"/>
</dbReference>
<reference evidence="5" key="1">
    <citation type="submission" date="2023-01" db="EMBL/GenBank/DDBJ databases">
        <title>Genome assembly of the deep-sea coral Lophelia pertusa.</title>
        <authorList>
            <person name="Herrera S."/>
            <person name="Cordes E."/>
        </authorList>
    </citation>
    <scope>NUCLEOTIDE SEQUENCE</scope>
    <source>
        <strain evidence="5">USNM1676648</strain>
        <tissue evidence="5">Polyp</tissue>
    </source>
</reference>
<keyword evidence="1" id="KW-0217">Developmental protein</keyword>
<evidence type="ECO:0000256" key="4">
    <source>
        <dbReference type="PROSITE-ProRule" id="PRU00023"/>
    </source>
</evidence>
<name>A0A9W9Z0P6_9CNID</name>
<proteinExistence type="inferred from homology"/>
<organism evidence="5 6">
    <name type="scientific">Desmophyllum pertusum</name>
    <dbReference type="NCBI Taxonomy" id="174260"/>
    <lineage>
        <taxon>Eukaryota</taxon>
        <taxon>Metazoa</taxon>
        <taxon>Cnidaria</taxon>
        <taxon>Anthozoa</taxon>
        <taxon>Hexacorallia</taxon>
        <taxon>Scleractinia</taxon>
        <taxon>Caryophylliina</taxon>
        <taxon>Caryophylliidae</taxon>
        <taxon>Desmophyllum</taxon>
    </lineage>
</organism>
<dbReference type="EMBL" id="MU826832">
    <property type="protein sequence ID" value="KAJ7373143.1"/>
    <property type="molecule type" value="Genomic_DNA"/>
</dbReference>
<protein>
    <submittedName>
        <fullName evidence="5">Uncharacterized protein</fullName>
    </submittedName>
</protein>
<keyword evidence="4" id="KW-0040">ANK repeat</keyword>
<dbReference type="PANTHER" id="PTHR24179:SF21">
    <property type="entry name" value="MYOSIN BINDING SUBUNIT, ISOFORM O"/>
    <property type="match status" value="1"/>
</dbReference>
<feature type="repeat" description="ANK" evidence="4">
    <location>
        <begin position="177"/>
        <end position="209"/>
    </location>
</feature>
<evidence type="ECO:0000313" key="5">
    <source>
        <dbReference type="EMBL" id="KAJ7373143.1"/>
    </source>
</evidence>
<dbReference type="GO" id="GO:0019208">
    <property type="term" value="F:phosphatase regulator activity"/>
    <property type="evidence" value="ECO:0007669"/>
    <property type="project" value="TreeGrafter"/>
</dbReference>
<dbReference type="AlphaFoldDB" id="A0A9W9Z0P6"/>
<dbReference type="InterPro" id="IPR051226">
    <property type="entry name" value="PP1_Regulatory_Subunit"/>
</dbReference>
<dbReference type="Proteomes" id="UP001163046">
    <property type="component" value="Unassembled WGS sequence"/>
</dbReference>
<evidence type="ECO:0000256" key="2">
    <source>
        <dbReference type="ARBA" id="ARBA00022737"/>
    </source>
</evidence>
<dbReference type="InterPro" id="IPR002110">
    <property type="entry name" value="Ankyrin_rpt"/>
</dbReference>